<keyword evidence="1" id="KW-0472">Membrane</keyword>
<organism evidence="2 3">
    <name type="scientific">Microbacterium rhizomatis</name>
    <dbReference type="NCBI Taxonomy" id="1631477"/>
    <lineage>
        <taxon>Bacteria</taxon>
        <taxon>Bacillati</taxon>
        <taxon>Actinomycetota</taxon>
        <taxon>Actinomycetes</taxon>
        <taxon>Micrococcales</taxon>
        <taxon>Microbacteriaceae</taxon>
        <taxon>Microbacterium</taxon>
    </lineage>
</organism>
<evidence type="ECO:0000256" key="1">
    <source>
        <dbReference type="SAM" id="Phobius"/>
    </source>
</evidence>
<keyword evidence="3" id="KW-1185">Reference proteome</keyword>
<evidence type="ECO:0000313" key="3">
    <source>
        <dbReference type="Proteomes" id="UP000325827"/>
    </source>
</evidence>
<proteinExistence type="predicted"/>
<feature type="transmembrane region" description="Helical" evidence="1">
    <location>
        <begin position="94"/>
        <end position="113"/>
    </location>
</feature>
<dbReference type="RefSeq" id="WP_150448126.1">
    <property type="nucleotide sequence ID" value="NZ_VYSA01000001.1"/>
</dbReference>
<reference evidence="3" key="1">
    <citation type="submission" date="2019-09" db="EMBL/GenBank/DDBJ databases">
        <title>Mumia zhuanghuii sp. nov. isolated from the intestinal contents of plateau pika (Ochotona curzoniae) in the Qinghai-Tibet plateau of China.</title>
        <authorList>
            <person name="Tian Z."/>
        </authorList>
    </citation>
    <scope>NUCLEOTIDE SEQUENCE [LARGE SCALE GENOMIC DNA]</scope>
    <source>
        <strain evidence="3">JCM 30598</strain>
    </source>
</reference>
<keyword evidence="1" id="KW-1133">Transmembrane helix</keyword>
<evidence type="ECO:0000313" key="2">
    <source>
        <dbReference type="EMBL" id="KAA9111357.1"/>
    </source>
</evidence>
<protein>
    <recommendedName>
        <fullName evidence="4">DUF2231 domain-containing protein</fullName>
    </recommendedName>
</protein>
<dbReference type="Proteomes" id="UP000325827">
    <property type="component" value="Unassembled WGS sequence"/>
</dbReference>
<dbReference type="EMBL" id="VYSA01000001">
    <property type="protein sequence ID" value="KAA9111357.1"/>
    <property type="molecule type" value="Genomic_DNA"/>
</dbReference>
<gene>
    <name evidence="2" type="ORF">F6B43_07175</name>
</gene>
<keyword evidence="1" id="KW-0812">Transmembrane</keyword>
<dbReference type="AlphaFoldDB" id="A0A5J5J5B4"/>
<feature type="transmembrane region" description="Helical" evidence="1">
    <location>
        <begin position="15"/>
        <end position="36"/>
    </location>
</feature>
<feature type="transmembrane region" description="Helical" evidence="1">
    <location>
        <begin position="64"/>
        <end position="82"/>
    </location>
</feature>
<comment type="caution">
    <text evidence="2">The sequence shown here is derived from an EMBL/GenBank/DDBJ whole genome shotgun (WGS) entry which is preliminary data.</text>
</comment>
<dbReference type="OrthoDB" id="5080798at2"/>
<sequence>MVTKPIDTSRRRSGYALEALPGIIVHLLGSVAAWTFVQVNGLMVAGCGAERTCNATMTDLAVNGIQPALIAVWAVTALLSLARALAWRRSPWRVLGIGMGVSILITGLAYLMLRIGAGVQ</sequence>
<name>A0A5J5J5B4_9MICO</name>
<evidence type="ECO:0008006" key="4">
    <source>
        <dbReference type="Google" id="ProtNLM"/>
    </source>
</evidence>
<accession>A0A5J5J5B4</accession>